<dbReference type="AlphaFoldDB" id="A0A497WQX1"/>
<keyword evidence="4" id="KW-1185">Reference proteome</keyword>
<proteinExistence type="predicted"/>
<dbReference type="Pfam" id="PF04909">
    <property type="entry name" value="Amidohydro_2"/>
    <property type="match status" value="1"/>
</dbReference>
<dbReference type="OrthoDB" id="9787654at2"/>
<dbReference type="InterPro" id="IPR052358">
    <property type="entry name" value="Aro_Compnd_Degr_Hydrolases"/>
</dbReference>
<dbReference type="InterPro" id="IPR006680">
    <property type="entry name" value="Amidohydro-rel"/>
</dbReference>
<evidence type="ECO:0000313" key="3">
    <source>
        <dbReference type="EMBL" id="RLJ59020.1"/>
    </source>
</evidence>
<protein>
    <submittedName>
        <fullName evidence="3">Putative TIM-barrel fold metal-dependent hydrolase</fullName>
    </submittedName>
</protein>
<dbReference type="PANTHER" id="PTHR35563:SF2">
    <property type="entry name" value="BARREL METAL-DEPENDENT HYDROLASE, PUTATIVE (AFU_ORTHOLOGUE AFUA_1G16240)-RELATED"/>
    <property type="match status" value="1"/>
</dbReference>
<evidence type="ECO:0000259" key="2">
    <source>
        <dbReference type="Pfam" id="PF04909"/>
    </source>
</evidence>
<dbReference type="PANTHER" id="PTHR35563">
    <property type="entry name" value="BARREL METAL-DEPENDENT HYDROLASE, PUTATIVE (AFU_ORTHOLOGUE AFUA_1G16240)-RELATED"/>
    <property type="match status" value="1"/>
</dbReference>
<organism evidence="3 4">
    <name type="scientific">Litoreibacter meonggei</name>
    <dbReference type="NCBI Taxonomy" id="1049199"/>
    <lineage>
        <taxon>Bacteria</taxon>
        <taxon>Pseudomonadati</taxon>
        <taxon>Pseudomonadota</taxon>
        <taxon>Alphaproteobacteria</taxon>
        <taxon>Rhodobacterales</taxon>
        <taxon>Roseobacteraceae</taxon>
        <taxon>Litoreibacter</taxon>
    </lineage>
</organism>
<dbReference type="Gene3D" id="3.20.20.140">
    <property type="entry name" value="Metal-dependent hydrolases"/>
    <property type="match status" value="1"/>
</dbReference>
<keyword evidence="3" id="KW-0378">Hydrolase</keyword>
<accession>A0A497WQX1</accession>
<dbReference type="SUPFAM" id="SSF51556">
    <property type="entry name" value="Metallo-dependent hydrolases"/>
    <property type="match status" value="1"/>
</dbReference>
<evidence type="ECO:0000313" key="4">
    <source>
        <dbReference type="Proteomes" id="UP000269157"/>
    </source>
</evidence>
<reference evidence="3 4" key="1">
    <citation type="submission" date="2018-10" db="EMBL/GenBank/DDBJ databases">
        <title>Genomic Encyclopedia of Archaeal and Bacterial Type Strains, Phase II (KMG-II): from individual species to whole genera.</title>
        <authorList>
            <person name="Goeker M."/>
        </authorList>
    </citation>
    <scope>NUCLEOTIDE SEQUENCE [LARGE SCALE GENOMIC DNA]</scope>
    <source>
        <strain evidence="3 4">DSM 29466</strain>
    </source>
</reference>
<gene>
    <name evidence="3" type="ORF">BCF46_1162</name>
</gene>
<dbReference type="InterPro" id="IPR032466">
    <property type="entry name" value="Metal_Hydrolase"/>
</dbReference>
<feature type="compositionally biased region" description="Low complexity" evidence="1">
    <location>
        <begin position="1"/>
        <end position="14"/>
    </location>
</feature>
<comment type="caution">
    <text evidence="3">The sequence shown here is derived from an EMBL/GenBank/DDBJ whole genome shotgun (WGS) entry which is preliminary data.</text>
</comment>
<evidence type="ECO:0000256" key="1">
    <source>
        <dbReference type="SAM" id="MobiDB-lite"/>
    </source>
</evidence>
<dbReference type="EMBL" id="RCCE01000002">
    <property type="protein sequence ID" value="RLJ59020.1"/>
    <property type="molecule type" value="Genomic_DNA"/>
</dbReference>
<sequence length="291" mass="31245">MLPTSAPPNAANTPRQKAPQGAVDSHIHMLAAASEFPLWENRVENPAEGLDMDGFIARYRAQMDTLGIARTVVVHSILYGGDNAVTLEAIRRLGPDTTRGVALLPDGAPEAKLDALAAAGVKALRLNYIHGGILTWQGAKALAPALAARDMHLQILASANRHIPEIADDIRRLPCPVVVDHMGWPDLARGTDDPGFQTLCRLLSEGHAYAKLSAPYRVCAPPFTEATPFAAALAQANPERCLWGSDWPFIMLADAAMPDAGTLLDRFHDAVSGNADRQRILVDNPVALYGF</sequence>
<feature type="domain" description="Amidohydrolase-related" evidence="2">
    <location>
        <begin position="23"/>
        <end position="291"/>
    </location>
</feature>
<feature type="region of interest" description="Disordered" evidence="1">
    <location>
        <begin position="1"/>
        <end position="22"/>
    </location>
</feature>
<dbReference type="Proteomes" id="UP000269157">
    <property type="component" value="Unassembled WGS sequence"/>
</dbReference>
<dbReference type="GO" id="GO:0016787">
    <property type="term" value="F:hydrolase activity"/>
    <property type="evidence" value="ECO:0007669"/>
    <property type="project" value="UniProtKB-KW"/>
</dbReference>
<name>A0A497WQX1_9RHOB</name>